<dbReference type="Pfam" id="PF03235">
    <property type="entry name" value="GmrSD_N"/>
    <property type="match status" value="1"/>
</dbReference>
<dbReference type="PANTHER" id="PTHR39639:SF1">
    <property type="entry name" value="DUF262 DOMAIN-CONTAINING PROTEIN"/>
    <property type="match status" value="1"/>
</dbReference>
<comment type="caution">
    <text evidence="2">The sequence shown here is derived from an EMBL/GenBank/DDBJ whole genome shotgun (WGS) entry which is preliminary data.</text>
</comment>
<reference evidence="2 3" key="1">
    <citation type="submission" date="2024-01" db="EMBL/GenBank/DDBJ databases">
        <title>The diversity of rhizobia nodulating Mimosa spp. in eleven states of Brazil covering several biomes is determined by host plant, location, and edaphic factors.</title>
        <authorList>
            <person name="Rouws L."/>
            <person name="Barauna A."/>
            <person name="Beukes C."/>
            <person name="De Faria S.M."/>
            <person name="Gross E."/>
            <person name="Dos Reis Junior F.B."/>
            <person name="Simon M."/>
            <person name="Maluk M."/>
            <person name="Odee D.W."/>
            <person name="Kenicer G."/>
            <person name="Young J.P.W."/>
            <person name="Reis V.M."/>
            <person name="Zilli J."/>
            <person name="James E.K."/>
        </authorList>
    </citation>
    <scope>NUCLEOTIDE SEQUENCE [LARGE SCALE GENOMIC DNA]</scope>
    <source>
        <strain evidence="2 3">JPY530</strain>
    </source>
</reference>
<evidence type="ECO:0000259" key="1">
    <source>
        <dbReference type="Pfam" id="PF03235"/>
    </source>
</evidence>
<name>A0ABU9R348_9BURK</name>
<protein>
    <submittedName>
        <fullName evidence="2">DUF262 domain-containing protein</fullName>
    </submittedName>
</protein>
<keyword evidence="3" id="KW-1185">Reference proteome</keyword>
<dbReference type="RefSeq" id="WP_342959042.1">
    <property type="nucleotide sequence ID" value="NZ_JAZHFZ010000010.1"/>
</dbReference>
<dbReference type="Proteomes" id="UP001481677">
    <property type="component" value="Unassembled WGS sequence"/>
</dbReference>
<dbReference type="InterPro" id="IPR004919">
    <property type="entry name" value="GmrSD_N"/>
</dbReference>
<sequence>MALDQEIEAARKEIISDGYDMSIGEVMNLYRDKELVINPEFQRLFRWDETQKTRFIESLLLGIPIPPIFVVQNDEGIWELIDGLQRLSTVLEFSGQLMDDEGKPVPPSMLGGTKFLPSLSGKMWERSSDLLDDNANDNGIGKTQQLQIKRARLRVEILKKESDPKAKYELFQRLNTGGAYLTPQEVRNCVAVMVNRDFYTWLVDLAKKPDFVETTSQTSNALEQQMGVELALRFLAFRRIPYSPSLDVHEYLDAALVEIAEDKDYPRDSEQEIFELTFGWLKRALGDGAFKKWSDAGASGKFLMSVFEVVATGVSKNAEALKALDDVTRDAFLQDKVRRLWTEEEFLRNSGGGVRGTTRLAALLPFGPEFFKL</sequence>
<evidence type="ECO:0000313" key="2">
    <source>
        <dbReference type="EMBL" id="MEM5341475.1"/>
    </source>
</evidence>
<evidence type="ECO:0000313" key="3">
    <source>
        <dbReference type="Proteomes" id="UP001481677"/>
    </source>
</evidence>
<feature type="domain" description="GmrSD restriction endonucleases N-terminal" evidence="1">
    <location>
        <begin position="28"/>
        <end position="189"/>
    </location>
</feature>
<gene>
    <name evidence="2" type="ORF">V4C56_17860</name>
</gene>
<organism evidence="2 3">
    <name type="scientific">Paraburkholderia azotifigens</name>
    <dbReference type="NCBI Taxonomy" id="2057004"/>
    <lineage>
        <taxon>Bacteria</taxon>
        <taxon>Pseudomonadati</taxon>
        <taxon>Pseudomonadota</taxon>
        <taxon>Betaproteobacteria</taxon>
        <taxon>Burkholderiales</taxon>
        <taxon>Burkholderiaceae</taxon>
        <taxon>Paraburkholderia</taxon>
    </lineage>
</organism>
<accession>A0ABU9R348</accession>
<dbReference type="EMBL" id="JAZHGA010000011">
    <property type="protein sequence ID" value="MEM5341475.1"/>
    <property type="molecule type" value="Genomic_DNA"/>
</dbReference>
<proteinExistence type="predicted"/>
<dbReference type="PANTHER" id="PTHR39639">
    <property type="entry name" value="CHROMOSOME 16, WHOLE GENOME SHOTGUN SEQUENCE"/>
    <property type="match status" value="1"/>
</dbReference>